<keyword evidence="1" id="KW-0812">Transmembrane</keyword>
<dbReference type="eggNOG" id="ENOG502RY5P">
    <property type="taxonomic scope" value="Eukaryota"/>
</dbReference>
<evidence type="ECO:0000313" key="3">
    <source>
        <dbReference type="Proteomes" id="UP000002036"/>
    </source>
</evidence>
<organism evidence="2 3">
    <name type="scientific">Lachancea thermotolerans (strain ATCC 56472 / CBS 6340 / NRRL Y-8284)</name>
    <name type="common">Yeast</name>
    <name type="synonym">Kluyveromyces thermotolerans</name>
    <dbReference type="NCBI Taxonomy" id="559295"/>
    <lineage>
        <taxon>Eukaryota</taxon>
        <taxon>Fungi</taxon>
        <taxon>Dikarya</taxon>
        <taxon>Ascomycota</taxon>
        <taxon>Saccharomycotina</taxon>
        <taxon>Saccharomycetes</taxon>
        <taxon>Saccharomycetales</taxon>
        <taxon>Saccharomycetaceae</taxon>
        <taxon>Lachancea</taxon>
    </lineage>
</organism>
<keyword evidence="1" id="KW-0472">Membrane</keyword>
<protein>
    <submittedName>
        <fullName evidence="2">KLTH0H03586p</fullName>
    </submittedName>
</protein>
<dbReference type="RefSeq" id="XP_002556037.1">
    <property type="nucleotide sequence ID" value="XM_002555991.1"/>
</dbReference>
<feature type="transmembrane region" description="Helical" evidence="1">
    <location>
        <begin position="22"/>
        <end position="46"/>
    </location>
</feature>
<dbReference type="InParanoid" id="C5E2B4"/>
<keyword evidence="3" id="KW-1185">Reference proteome</keyword>
<dbReference type="KEGG" id="lth:KLTH0H03586g"/>
<dbReference type="OrthoDB" id="4024574at2759"/>
<gene>
    <name evidence="2" type="ordered locus">KLTH0H03586g</name>
</gene>
<dbReference type="AlphaFoldDB" id="C5E2B4"/>
<evidence type="ECO:0000313" key="2">
    <source>
        <dbReference type="EMBL" id="CAR30175.1"/>
    </source>
</evidence>
<sequence length="382" mass="43512">MLAITNVTNDSITLPSPLRRRFSLFVCIQLFILLLSVVKPVGGLVVSSRLKKLELALATQDRICSMDHVETKTSYRELIGTLTDISFGATGHSSKIYTGFKVHRIYHFGKMLSKAKPSLQLSFCEHGKVKWQTELEYRSDIDWDLPFCVYSQDIEGVGDQGHSRIWGALKKGNRNQDTVKGPSLKELARQDTANFHCFKMARREKYTKRSTSIYLPNEWVGGLFYCDLTPDGKSRLLDQMGDDLHIDATKSHGVCNRANAIPLQPLISDSYRRHWTSLKPGTRIPFLRRITRTNMDKVIPFLHTPNSDSDFGNFTTKNDITVSKSSTKLRSNWLSAVNWLFASKVEEHLWFNEVEVEESYGVMSAQNNLTNASYIDILKIKH</sequence>
<name>C5E2B4_LACTC</name>
<reference evidence="2 3" key="1">
    <citation type="journal article" date="2009" name="Genome Res.">
        <title>Comparative genomics of protoploid Saccharomycetaceae.</title>
        <authorList>
            <consortium name="The Genolevures Consortium"/>
            <person name="Souciet J.-L."/>
            <person name="Dujon B."/>
            <person name="Gaillardin C."/>
            <person name="Johnston M."/>
            <person name="Baret P.V."/>
            <person name="Cliften P."/>
            <person name="Sherman D.J."/>
            <person name="Weissenbach J."/>
            <person name="Westhof E."/>
            <person name="Wincker P."/>
            <person name="Jubin C."/>
            <person name="Poulain J."/>
            <person name="Barbe V."/>
            <person name="Segurens B."/>
            <person name="Artiguenave F."/>
            <person name="Anthouard V."/>
            <person name="Vacherie B."/>
            <person name="Val M.-E."/>
            <person name="Fulton R.S."/>
            <person name="Minx P."/>
            <person name="Wilson R."/>
            <person name="Durrens P."/>
            <person name="Jean G."/>
            <person name="Marck C."/>
            <person name="Martin T."/>
            <person name="Nikolski M."/>
            <person name="Rolland T."/>
            <person name="Seret M.-L."/>
            <person name="Casaregola S."/>
            <person name="Despons L."/>
            <person name="Fairhead C."/>
            <person name="Fischer G."/>
            <person name="Lafontaine I."/>
            <person name="Leh V."/>
            <person name="Lemaire M."/>
            <person name="de Montigny J."/>
            <person name="Neuveglise C."/>
            <person name="Thierry A."/>
            <person name="Blanc-Lenfle I."/>
            <person name="Bleykasten C."/>
            <person name="Diffels J."/>
            <person name="Fritsch E."/>
            <person name="Frangeul L."/>
            <person name="Goeffon A."/>
            <person name="Jauniaux N."/>
            <person name="Kachouri-Lafond R."/>
            <person name="Payen C."/>
            <person name="Potier S."/>
            <person name="Pribylova L."/>
            <person name="Ozanne C."/>
            <person name="Richard G.-F."/>
            <person name="Sacerdot C."/>
            <person name="Straub M.-L."/>
            <person name="Talla E."/>
        </authorList>
    </citation>
    <scope>NUCLEOTIDE SEQUENCE [LARGE SCALE GENOMIC DNA]</scope>
    <source>
        <strain evidence="3">ATCC 56472 / CBS 6340 / NRRL Y-8284</strain>
    </source>
</reference>
<dbReference type="FunCoup" id="C5E2B4">
    <property type="interactions" value="19"/>
</dbReference>
<proteinExistence type="predicted"/>
<dbReference type="GeneID" id="8294350"/>
<evidence type="ECO:0000256" key="1">
    <source>
        <dbReference type="SAM" id="Phobius"/>
    </source>
</evidence>
<accession>C5E2B4</accession>
<dbReference type="Proteomes" id="UP000002036">
    <property type="component" value="Chromosome H"/>
</dbReference>
<keyword evidence="1" id="KW-1133">Transmembrane helix</keyword>
<dbReference type="HOGENOM" id="CLU_048789_0_0_1"/>
<dbReference type="EMBL" id="CU928180">
    <property type="protein sequence ID" value="CAR30175.1"/>
    <property type="molecule type" value="Genomic_DNA"/>
</dbReference>